<proteinExistence type="predicted"/>
<gene>
    <name evidence="2" type="ORF">CYCCA115_LOCUS16862</name>
</gene>
<name>A0AAD2FZN9_9STRA</name>
<dbReference type="InterPro" id="IPR027443">
    <property type="entry name" value="IPNS-like_sf"/>
</dbReference>
<organism evidence="2 3">
    <name type="scientific">Cylindrotheca closterium</name>
    <dbReference type="NCBI Taxonomy" id="2856"/>
    <lineage>
        <taxon>Eukaryota</taxon>
        <taxon>Sar</taxon>
        <taxon>Stramenopiles</taxon>
        <taxon>Ochrophyta</taxon>
        <taxon>Bacillariophyta</taxon>
        <taxon>Bacillariophyceae</taxon>
        <taxon>Bacillariophycidae</taxon>
        <taxon>Bacillariales</taxon>
        <taxon>Bacillariaceae</taxon>
        <taxon>Cylindrotheca</taxon>
    </lineage>
</organism>
<dbReference type="EMBL" id="CAKOGP040001954">
    <property type="protein sequence ID" value="CAJ1957751.1"/>
    <property type="molecule type" value="Genomic_DNA"/>
</dbReference>
<dbReference type="SUPFAM" id="SSF51197">
    <property type="entry name" value="Clavaminate synthase-like"/>
    <property type="match status" value="1"/>
</dbReference>
<feature type="domain" description="Isopenicillin N synthase-like Fe(2+) 2OG dioxygenase" evidence="1">
    <location>
        <begin position="282"/>
        <end position="345"/>
    </location>
</feature>
<keyword evidence="3" id="KW-1185">Reference proteome</keyword>
<reference evidence="2" key="1">
    <citation type="submission" date="2023-08" db="EMBL/GenBank/DDBJ databases">
        <authorList>
            <person name="Audoor S."/>
            <person name="Bilcke G."/>
        </authorList>
    </citation>
    <scope>NUCLEOTIDE SEQUENCE</scope>
</reference>
<dbReference type="PANTHER" id="PTHR48420">
    <property type="entry name" value="NON-HAEM DIOXYGENASE N-TERMINAL DOMAIN-CONTAINING PROTEIN"/>
    <property type="match status" value="1"/>
</dbReference>
<dbReference type="InterPro" id="IPR044861">
    <property type="entry name" value="IPNS-like_FE2OG_OXY"/>
</dbReference>
<dbReference type="Proteomes" id="UP001295423">
    <property type="component" value="Unassembled WGS sequence"/>
</dbReference>
<comment type="caution">
    <text evidence="2">The sequence shown here is derived from an EMBL/GenBank/DDBJ whole genome shotgun (WGS) entry which is preliminary data.</text>
</comment>
<evidence type="ECO:0000313" key="3">
    <source>
        <dbReference type="Proteomes" id="UP001295423"/>
    </source>
</evidence>
<dbReference type="Pfam" id="PF03171">
    <property type="entry name" value="2OG-FeII_Oxy"/>
    <property type="match status" value="1"/>
</dbReference>
<dbReference type="Gene3D" id="2.60.120.330">
    <property type="entry name" value="B-lactam Antibiotic, Isopenicillin N Synthase, Chain"/>
    <property type="match status" value="1"/>
</dbReference>
<accession>A0AAD2FZN9</accession>
<protein>
    <recommendedName>
        <fullName evidence="1">Isopenicillin N synthase-like Fe(2+) 2OG dioxygenase domain-containing protein</fullName>
    </recommendedName>
</protein>
<evidence type="ECO:0000313" key="2">
    <source>
        <dbReference type="EMBL" id="CAJ1957751.1"/>
    </source>
</evidence>
<dbReference type="AlphaFoldDB" id="A0AAD2FZN9"/>
<evidence type="ECO:0000259" key="1">
    <source>
        <dbReference type="Pfam" id="PF03171"/>
    </source>
</evidence>
<dbReference type="PANTHER" id="PTHR48420:SF1">
    <property type="entry name" value="NON-HAEM DIOXYGENASE N-TERMINAL DOMAIN-CONTAINING PROTEIN"/>
    <property type="match status" value="1"/>
</dbReference>
<sequence length="383" mass="42477">MCVEALKDTEASLAGITKEPVSISYQQLKDAFDDRTSCPPRQLLESIAKAFGPDGLGLLEVSNMPPAMVELRSNVLDMAESLAMLPTEQLEEITIPSSMYSIGWSHGKEQFRGEYDTGKGSFYFDPFHEDKSNYNIYPSSMQPELEDSLLEISTRMAEIGSWVASLCDSYLRELKGKQESQGTEIKNVQRDKTDNNAIDLPIQTMSIEQSLANGKYAKGRLLYYFPAGANMKDSLPQKEGEMTSIDSWCGWHKDHSSMTILIPGKLFEDESDTNSGYEPGDKPGLYIQSQAHAVHVRLPLTSIGVQLGETLEIMSCGHFRATRHAVKGSSNPNTGRASLALFLQPALGTTLPQLYSLAADESLRQRWRPTYGEFQEATFAAFL</sequence>